<sequence>MHITDLILARKNDRSYKQLEAASGGIVKAQRWNQIANGLRVVEFPEPRTIEAIAQALDVPVSTVLLSFGEALGLAVDSPSSFAALIPPSADKLTPDQQHAVLAVIRSYAAA</sequence>
<protein>
    <submittedName>
        <fullName evidence="1">LamD-like protein</fullName>
    </submittedName>
</protein>
<dbReference type="EMBL" id="MF140411">
    <property type="protein sequence ID" value="ASR86775.1"/>
    <property type="molecule type" value="Genomic_DNA"/>
</dbReference>
<evidence type="ECO:0000313" key="2">
    <source>
        <dbReference type="Proteomes" id="UP000221743"/>
    </source>
</evidence>
<dbReference type="GeneID" id="60322550"/>
<reference evidence="1 2" key="1">
    <citation type="submission" date="2017-05" db="EMBL/GenBank/DDBJ databases">
        <authorList>
            <person name="Bazemore A."/>
            <person name="Burrell P."/>
            <person name="Elliott A."/>
            <person name="Findley P."/>
            <person name="Park P.J."/>
            <person name="Piasecki P."/>
            <person name="Ryoo H.S."/>
            <person name="Shields M."/>
            <person name="Washington J.M."/>
            <person name="Yun M."/>
            <person name="Stoner T.H."/>
            <person name="Garlena R.A."/>
            <person name="Russell D.A."/>
            <person name="Pope W.H."/>
            <person name="Jacobs-Sera D."/>
            <person name="Hatfull G.F."/>
        </authorList>
    </citation>
    <scope>NUCLEOTIDE SEQUENCE [LARGE SCALE GENOMIC DNA]</scope>
</reference>
<dbReference type="RefSeq" id="YP_009951121.1">
    <property type="nucleotide sequence ID" value="NC_051598.1"/>
</dbReference>
<dbReference type="Proteomes" id="UP000221743">
    <property type="component" value="Segment"/>
</dbReference>
<name>A0A222ZQT4_9CAUD</name>
<proteinExistence type="predicted"/>
<organism evidence="1 2">
    <name type="scientific">Mycobacterium phage Findley</name>
    <dbReference type="NCBI Taxonomy" id="2015882"/>
    <lineage>
        <taxon>Viruses</taxon>
        <taxon>Duplodnaviria</taxon>
        <taxon>Heunggongvirae</taxon>
        <taxon>Uroviricota</taxon>
        <taxon>Caudoviricetes</taxon>
        <taxon>Weiservirinae</taxon>
        <taxon>Timquatrovirus</taxon>
        <taxon>Timquatrovirus findley</taxon>
    </lineage>
</organism>
<accession>A0A222ZQT4</accession>
<dbReference type="KEGG" id="vg:60322550"/>
<gene>
    <name evidence="1" type="primary">35</name>
    <name evidence="1" type="ORF">SEA_FINDLEY_35</name>
</gene>
<evidence type="ECO:0000313" key="1">
    <source>
        <dbReference type="EMBL" id="ASR86775.1"/>
    </source>
</evidence>
<keyword evidence="2" id="KW-1185">Reference proteome</keyword>